<dbReference type="RefSeq" id="WP_133086987.1">
    <property type="nucleotide sequence ID" value="NZ_CP037864.1"/>
</dbReference>
<keyword evidence="2" id="KW-1185">Reference proteome</keyword>
<organism evidence="1 2">
    <name type="scientific">Citrobacter arsenatis</name>
    <dbReference type="NCBI Taxonomy" id="2546350"/>
    <lineage>
        <taxon>Bacteria</taxon>
        <taxon>Pseudomonadati</taxon>
        <taxon>Pseudomonadota</taxon>
        <taxon>Gammaproteobacteria</taxon>
        <taxon>Enterobacterales</taxon>
        <taxon>Enterobacteriaceae</taxon>
        <taxon>Citrobacter</taxon>
    </lineage>
</organism>
<dbReference type="Proteomes" id="UP000293850">
    <property type="component" value="Chromosome"/>
</dbReference>
<evidence type="ECO:0000313" key="2">
    <source>
        <dbReference type="Proteomes" id="UP000293850"/>
    </source>
</evidence>
<gene>
    <name evidence="1" type="ORF">E1B03_22850</name>
</gene>
<protein>
    <submittedName>
        <fullName evidence="1">Uncharacterized protein</fullName>
    </submittedName>
</protein>
<name>A0A4P6WNH9_9ENTR</name>
<dbReference type="KEGG" id="cars:E1B03_22850"/>
<dbReference type="AlphaFoldDB" id="A0A4P6WNH9"/>
<dbReference type="EMBL" id="CP037864">
    <property type="protein sequence ID" value="QBM25119.1"/>
    <property type="molecule type" value="Genomic_DNA"/>
</dbReference>
<evidence type="ECO:0000313" key="1">
    <source>
        <dbReference type="EMBL" id="QBM25119.1"/>
    </source>
</evidence>
<accession>A0A4P6WNH9</accession>
<sequence>MKRIRHFFAGWRRKRLSRPTTARSVGLISETHQAFLRRMAAQAPYPAYNNVHSVGLISETHQAFLRRMAAQAPDPTYNSVHSVGLISETHQAAMA</sequence>
<reference evidence="1 2" key="1">
    <citation type="submission" date="2019-03" db="EMBL/GenBank/DDBJ databases">
        <title>Complete genome sequence of an arsenate-respiring bacteria, Citrobacter sp. LY-1.</title>
        <authorList>
            <person name="Wang H."/>
            <person name="Liu Y."/>
            <person name="Li Q."/>
            <person name="Huang J."/>
        </authorList>
    </citation>
    <scope>NUCLEOTIDE SEQUENCE [LARGE SCALE GENOMIC DNA]</scope>
    <source>
        <strain evidence="1 2">LY-1</strain>
    </source>
</reference>
<proteinExistence type="predicted"/>